<dbReference type="InterPro" id="IPR000838">
    <property type="entry name" value="RNA_pol_sigma70_ECF_CS"/>
</dbReference>
<dbReference type="InterPro" id="IPR013249">
    <property type="entry name" value="RNA_pol_sigma70_r4_t2"/>
</dbReference>
<keyword evidence="6 7" id="KW-0804">Transcription</keyword>
<evidence type="ECO:0000259" key="10">
    <source>
        <dbReference type="Pfam" id="PF12680"/>
    </source>
</evidence>
<dbReference type="GO" id="GO:0016987">
    <property type="term" value="F:sigma factor activity"/>
    <property type="evidence" value="ECO:0007669"/>
    <property type="project" value="UniProtKB-KW"/>
</dbReference>
<dbReference type="Proteomes" id="UP000650628">
    <property type="component" value="Unassembled WGS sequence"/>
</dbReference>
<dbReference type="Pfam" id="PF12680">
    <property type="entry name" value="SnoaL_2"/>
    <property type="match status" value="1"/>
</dbReference>
<dbReference type="SUPFAM" id="SSF54427">
    <property type="entry name" value="NTF2-like"/>
    <property type="match status" value="1"/>
</dbReference>
<dbReference type="PROSITE" id="PS01063">
    <property type="entry name" value="SIGMA70_ECF"/>
    <property type="match status" value="1"/>
</dbReference>
<feature type="domain" description="RNA polymerase sigma factor 70 region 4 type 2" evidence="9">
    <location>
        <begin position="126"/>
        <end position="177"/>
    </location>
</feature>
<evidence type="ECO:0000256" key="4">
    <source>
        <dbReference type="ARBA" id="ARBA00023082"/>
    </source>
</evidence>
<dbReference type="NCBIfam" id="TIGR02960">
    <property type="entry name" value="SigX5"/>
    <property type="match status" value="1"/>
</dbReference>
<evidence type="ECO:0000256" key="3">
    <source>
        <dbReference type="ARBA" id="ARBA00023015"/>
    </source>
</evidence>
<dbReference type="PANTHER" id="PTHR43133:SF65">
    <property type="entry name" value="ECF RNA POLYMERASE SIGMA FACTOR SIGG"/>
    <property type="match status" value="1"/>
</dbReference>
<dbReference type="AlphaFoldDB" id="A0A8J3TT24"/>
<organism evidence="11 12">
    <name type="scientific">Planotetraspora mira</name>
    <dbReference type="NCBI Taxonomy" id="58121"/>
    <lineage>
        <taxon>Bacteria</taxon>
        <taxon>Bacillati</taxon>
        <taxon>Actinomycetota</taxon>
        <taxon>Actinomycetes</taxon>
        <taxon>Streptosporangiales</taxon>
        <taxon>Streptosporangiaceae</taxon>
        <taxon>Planotetraspora</taxon>
    </lineage>
</organism>
<dbReference type="RefSeq" id="WP_308442531.1">
    <property type="nucleotide sequence ID" value="NZ_BOOO01000031.1"/>
</dbReference>
<sequence>MQTGTMSPDTTRFAALTDPYRTELLVHCYRMLGSVHEAEDLVQETFLRAWRSFGAFEGRSSVRTYLYRIATNACLTALEQRSRRIMPSAHGFEPGEPSWLEPIPDALLARASDPAAVVDTRASVRLAFIAALQHLPPIRRAVLILRDVLSLSAAEAAEVLDTTTAAVNSALPRARAQIAQVAPIADKVVEPAEPRRRALLDHYVAAFETADIGALTRLMRADIALEMPPQAEWFRGRSAVAEFFATRVLRKPGRFSMVPTAANGQPAVMAYLHEDDGTHRPHAVHVLTMDTTGLAHIAVFFESAVHTLFTSARLP</sequence>
<dbReference type="NCBIfam" id="TIGR02937">
    <property type="entry name" value="sigma70-ECF"/>
    <property type="match status" value="1"/>
</dbReference>
<gene>
    <name evidence="11" type="primary">rpoE_27</name>
    <name evidence="11" type="ORF">Pmi06nite_52980</name>
</gene>
<dbReference type="GO" id="GO:0003677">
    <property type="term" value="F:DNA binding"/>
    <property type="evidence" value="ECO:0007669"/>
    <property type="project" value="UniProtKB-KW"/>
</dbReference>
<dbReference type="Pfam" id="PF04542">
    <property type="entry name" value="Sigma70_r2"/>
    <property type="match status" value="1"/>
</dbReference>
<dbReference type="InterPro" id="IPR037401">
    <property type="entry name" value="SnoaL-like"/>
</dbReference>
<dbReference type="Gene3D" id="3.10.450.50">
    <property type="match status" value="1"/>
</dbReference>
<dbReference type="SUPFAM" id="SSF88946">
    <property type="entry name" value="Sigma2 domain of RNA polymerase sigma factors"/>
    <property type="match status" value="1"/>
</dbReference>
<dbReference type="GO" id="GO:0006352">
    <property type="term" value="P:DNA-templated transcription initiation"/>
    <property type="evidence" value="ECO:0007669"/>
    <property type="project" value="InterPro"/>
</dbReference>
<proteinExistence type="inferred from homology"/>
<comment type="subunit">
    <text evidence="2">Interacts transiently with the RNA polymerase catalytic core formed by RpoA, RpoB, RpoC and RpoZ (2 alpha, 1 beta, 1 beta' and 1 omega subunit) to form the RNA polymerase holoenzyme that can initiate transcription.</text>
</comment>
<evidence type="ECO:0000313" key="12">
    <source>
        <dbReference type="Proteomes" id="UP000650628"/>
    </source>
</evidence>
<dbReference type="InterPro" id="IPR039425">
    <property type="entry name" value="RNA_pol_sigma-70-like"/>
</dbReference>
<evidence type="ECO:0000256" key="6">
    <source>
        <dbReference type="ARBA" id="ARBA00023163"/>
    </source>
</evidence>
<evidence type="ECO:0000256" key="2">
    <source>
        <dbReference type="ARBA" id="ARBA00011344"/>
    </source>
</evidence>
<evidence type="ECO:0000259" key="8">
    <source>
        <dbReference type="Pfam" id="PF04542"/>
    </source>
</evidence>
<dbReference type="InterPro" id="IPR014305">
    <property type="entry name" value="RNA_pol_sigma-G_actinobac"/>
</dbReference>
<feature type="domain" description="SnoaL-like" evidence="10">
    <location>
        <begin position="201"/>
        <end position="280"/>
    </location>
</feature>
<dbReference type="InterPro" id="IPR007627">
    <property type="entry name" value="RNA_pol_sigma70_r2"/>
</dbReference>
<dbReference type="Pfam" id="PF08281">
    <property type="entry name" value="Sigma70_r4_2"/>
    <property type="match status" value="1"/>
</dbReference>
<dbReference type="SUPFAM" id="SSF88659">
    <property type="entry name" value="Sigma3 and sigma4 domains of RNA polymerase sigma factors"/>
    <property type="match status" value="1"/>
</dbReference>
<dbReference type="Gene3D" id="1.10.1740.10">
    <property type="match status" value="1"/>
</dbReference>
<evidence type="ECO:0000256" key="7">
    <source>
        <dbReference type="RuleBase" id="RU000716"/>
    </source>
</evidence>
<dbReference type="InterPro" id="IPR036388">
    <property type="entry name" value="WH-like_DNA-bd_sf"/>
</dbReference>
<evidence type="ECO:0000256" key="1">
    <source>
        <dbReference type="ARBA" id="ARBA00010641"/>
    </source>
</evidence>
<keyword evidence="4 7" id="KW-0731">Sigma factor</keyword>
<dbReference type="InterPro" id="IPR014284">
    <property type="entry name" value="RNA_pol_sigma-70_dom"/>
</dbReference>
<protein>
    <recommendedName>
        <fullName evidence="7">RNA polymerase sigma factor</fullName>
    </recommendedName>
</protein>
<evidence type="ECO:0000313" key="11">
    <source>
        <dbReference type="EMBL" id="GII31856.1"/>
    </source>
</evidence>
<reference evidence="11 12" key="1">
    <citation type="submission" date="2021-01" db="EMBL/GenBank/DDBJ databases">
        <title>Whole genome shotgun sequence of Planotetraspora mira NBRC 15435.</title>
        <authorList>
            <person name="Komaki H."/>
            <person name="Tamura T."/>
        </authorList>
    </citation>
    <scope>NUCLEOTIDE SEQUENCE [LARGE SCALE GENOMIC DNA]</scope>
    <source>
        <strain evidence="11 12">NBRC 15435</strain>
    </source>
</reference>
<name>A0A8J3TT24_9ACTN</name>
<dbReference type="InterPro" id="IPR013325">
    <property type="entry name" value="RNA_pol_sigma_r2"/>
</dbReference>
<comment type="caution">
    <text evidence="11">The sequence shown here is derived from an EMBL/GenBank/DDBJ whole genome shotgun (WGS) entry which is preliminary data.</text>
</comment>
<dbReference type="EMBL" id="BOOO01000031">
    <property type="protein sequence ID" value="GII31856.1"/>
    <property type="molecule type" value="Genomic_DNA"/>
</dbReference>
<keyword evidence="5 7" id="KW-0238">DNA-binding</keyword>
<evidence type="ECO:0000259" key="9">
    <source>
        <dbReference type="Pfam" id="PF08281"/>
    </source>
</evidence>
<dbReference type="NCBIfam" id="NF006089">
    <property type="entry name" value="PRK08241.1"/>
    <property type="match status" value="1"/>
</dbReference>
<keyword evidence="12" id="KW-1185">Reference proteome</keyword>
<dbReference type="PANTHER" id="PTHR43133">
    <property type="entry name" value="RNA POLYMERASE ECF-TYPE SIGMA FACTO"/>
    <property type="match status" value="1"/>
</dbReference>
<dbReference type="Gene3D" id="1.10.10.10">
    <property type="entry name" value="Winged helix-like DNA-binding domain superfamily/Winged helix DNA-binding domain"/>
    <property type="match status" value="1"/>
</dbReference>
<dbReference type="InterPro" id="IPR013324">
    <property type="entry name" value="RNA_pol_sigma_r3/r4-like"/>
</dbReference>
<comment type="similarity">
    <text evidence="1 7">Belongs to the sigma-70 factor family. ECF subfamily.</text>
</comment>
<keyword evidence="3 7" id="KW-0805">Transcription regulation</keyword>
<feature type="domain" description="RNA polymerase sigma-70 region 2" evidence="8">
    <location>
        <begin position="20"/>
        <end position="84"/>
    </location>
</feature>
<dbReference type="GO" id="GO:0006950">
    <property type="term" value="P:response to stress"/>
    <property type="evidence" value="ECO:0007669"/>
    <property type="project" value="UniProtKB-ARBA"/>
</dbReference>
<evidence type="ECO:0000256" key="5">
    <source>
        <dbReference type="ARBA" id="ARBA00023125"/>
    </source>
</evidence>
<dbReference type="InterPro" id="IPR032710">
    <property type="entry name" value="NTF2-like_dom_sf"/>
</dbReference>
<accession>A0A8J3TT24</accession>